<feature type="transmembrane region" description="Helical" evidence="7">
    <location>
        <begin position="21"/>
        <end position="42"/>
    </location>
</feature>
<evidence type="ECO:0000256" key="1">
    <source>
        <dbReference type="ARBA" id="ARBA00004651"/>
    </source>
</evidence>
<dbReference type="Pfam" id="PF10412">
    <property type="entry name" value="TrwB_AAD_bind"/>
    <property type="match status" value="1"/>
</dbReference>
<feature type="compositionally biased region" description="Basic and acidic residues" evidence="6">
    <location>
        <begin position="590"/>
        <end position="599"/>
    </location>
</feature>
<evidence type="ECO:0000256" key="7">
    <source>
        <dbReference type="SAM" id="Phobius"/>
    </source>
</evidence>
<keyword evidence="4 7" id="KW-1133">Transmembrane helix</keyword>
<proteinExistence type="predicted"/>
<dbReference type="InterPro" id="IPR027417">
    <property type="entry name" value="P-loop_NTPase"/>
</dbReference>
<feature type="region of interest" description="Disordered" evidence="6">
    <location>
        <begin position="590"/>
        <end position="629"/>
    </location>
</feature>
<keyword evidence="3 7" id="KW-0812">Transmembrane</keyword>
<evidence type="ECO:0000256" key="5">
    <source>
        <dbReference type="ARBA" id="ARBA00023136"/>
    </source>
</evidence>
<dbReference type="CDD" id="cd01127">
    <property type="entry name" value="TrwB_TraG_TraD_VirD4"/>
    <property type="match status" value="1"/>
</dbReference>
<gene>
    <name evidence="9" type="ORF">SDC9_15022</name>
</gene>
<sequence>MARGYEAHESFWADARMYSAMIIRGLFVGLLFQILLIGIVVYNVGSEKIYITGTNVQMPGSVFVKYHSGYAGVIGTEAEIEKELLPFANGWKKLPTIEIYKNFVDEITDYSYYYQHKHLEKWIGYSFISYMFSVLYLIAFWGTSKSQMDKKVIRGATITPIETLNKKLAAAAKKNPLSTLKIGETIIPFEMESKHMLILGASGSGKGVLLNQLAAQIHTRKRQQKTSDRCIFYDPKGEFIAKQFQKGDIIFNPYDARSIGWNLFNEIKNKPDIDLIANSLFVSPEPENEDWYSRAAAVFKAGLLYLKINKKTSNLELVSFFSQPVNQIKAAIKTLPDQDQGALKHIEVPDAPATGSVLSILQGGVEVFEKLIGMESNFSFTNYIQGEGPQPNLFFLNVPKYSKEFKPLLTLAIDIMVREVLSLPDNPNRRIFFIMDELGTLNRMESILDLETVGRSKGGCLVCANQDLGRIEEKYGRANLKSFYNNFNTTLIFTIREPDTAEFLSKAVGDQQLIKKAQSRQMSPNEVGDRKSISEQEKTERLIMPAEFQSLPVRNAIINIAGYGVSKIEVPELYYKKRHPEFVMREFEEIEQIKPKPKPEAPSPVSEATTETAATNPQQPKLATKKIKA</sequence>
<dbReference type="GO" id="GO:0005886">
    <property type="term" value="C:plasma membrane"/>
    <property type="evidence" value="ECO:0007669"/>
    <property type="project" value="UniProtKB-SubCell"/>
</dbReference>
<keyword evidence="2" id="KW-1003">Cell membrane</keyword>
<evidence type="ECO:0000256" key="4">
    <source>
        <dbReference type="ARBA" id="ARBA00022989"/>
    </source>
</evidence>
<dbReference type="SUPFAM" id="SSF52540">
    <property type="entry name" value="P-loop containing nucleoside triphosphate hydrolases"/>
    <property type="match status" value="1"/>
</dbReference>
<organism evidence="9">
    <name type="scientific">bioreactor metagenome</name>
    <dbReference type="NCBI Taxonomy" id="1076179"/>
    <lineage>
        <taxon>unclassified sequences</taxon>
        <taxon>metagenomes</taxon>
        <taxon>ecological metagenomes</taxon>
    </lineage>
</organism>
<feature type="transmembrane region" description="Helical" evidence="7">
    <location>
        <begin position="122"/>
        <end position="141"/>
    </location>
</feature>
<dbReference type="AlphaFoldDB" id="A0A644TQR6"/>
<name>A0A644TQR6_9ZZZZ</name>
<dbReference type="InterPro" id="IPR019476">
    <property type="entry name" value="T4SS_TraD_DNA-bd"/>
</dbReference>
<dbReference type="PANTHER" id="PTHR37937:SF1">
    <property type="entry name" value="CONJUGATIVE TRANSFER: DNA TRANSPORT"/>
    <property type="match status" value="1"/>
</dbReference>
<comment type="subcellular location">
    <subcellularLocation>
        <location evidence="1">Cell membrane</location>
        <topology evidence="1">Multi-pass membrane protein</topology>
    </subcellularLocation>
</comment>
<dbReference type="PANTHER" id="PTHR37937">
    <property type="entry name" value="CONJUGATIVE TRANSFER: DNA TRANSPORT"/>
    <property type="match status" value="1"/>
</dbReference>
<keyword evidence="5 7" id="KW-0472">Membrane</keyword>
<evidence type="ECO:0000256" key="3">
    <source>
        <dbReference type="ARBA" id="ARBA00022692"/>
    </source>
</evidence>
<protein>
    <recommendedName>
        <fullName evidence="8">Type IV secretion system coupling protein TraD DNA-binding domain-containing protein</fullName>
    </recommendedName>
</protein>
<reference evidence="9" key="1">
    <citation type="submission" date="2019-08" db="EMBL/GenBank/DDBJ databases">
        <authorList>
            <person name="Kucharzyk K."/>
            <person name="Murdoch R.W."/>
            <person name="Higgins S."/>
            <person name="Loffler F."/>
        </authorList>
    </citation>
    <scope>NUCLEOTIDE SEQUENCE</scope>
</reference>
<feature type="compositionally biased region" description="Basic and acidic residues" evidence="6">
    <location>
        <begin position="527"/>
        <end position="538"/>
    </location>
</feature>
<evidence type="ECO:0000256" key="6">
    <source>
        <dbReference type="SAM" id="MobiDB-lite"/>
    </source>
</evidence>
<evidence type="ECO:0000259" key="8">
    <source>
        <dbReference type="Pfam" id="PF10412"/>
    </source>
</evidence>
<dbReference type="EMBL" id="VSSQ01000046">
    <property type="protein sequence ID" value="MPL69285.1"/>
    <property type="molecule type" value="Genomic_DNA"/>
</dbReference>
<evidence type="ECO:0000313" key="9">
    <source>
        <dbReference type="EMBL" id="MPL69285.1"/>
    </source>
</evidence>
<feature type="region of interest" description="Disordered" evidence="6">
    <location>
        <begin position="515"/>
        <end position="538"/>
    </location>
</feature>
<evidence type="ECO:0000256" key="2">
    <source>
        <dbReference type="ARBA" id="ARBA00022475"/>
    </source>
</evidence>
<accession>A0A644TQR6</accession>
<feature type="domain" description="Type IV secretion system coupling protein TraD DNA-binding" evidence="8">
    <location>
        <begin position="181"/>
        <end position="562"/>
    </location>
</feature>
<comment type="caution">
    <text evidence="9">The sequence shown here is derived from an EMBL/GenBank/DDBJ whole genome shotgun (WGS) entry which is preliminary data.</text>
</comment>
<dbReference type="Gene3D" id="3.40.50.300">
    <property type="entry name" value="P-loop containing nucleotide triphosphate hydrolases"/>
    <property type="match status" value="2"/>
</dbReference>
<feature type="compositionally biased region" description="Polar residues" evidence="6">
    <location>
        <begin position="606"/>
        <end position="621"/>
    </location>
</feature>
<dbReference type="InterPro" id="IPR051539">
    <property type="entry name" value="T4SS-coupling_protein"/>
</dbReference>